<keyword evidence="2" id="KW-0812">Transmembrane</keyword>
<feature type="transmembrane region" description="Helical" evidence="2">
    <location>
        <begin position="52"/>
        <end position="71"/>
    </location>
</feature>
<dbReference type="PANTHER" id="PTHR37299">
    <property type="entry name" value="TRANSCRIPTIONAL REGULATOR-RELATED"/>
    <property type="match status" value="1"/>
</dbReference>
<feature type="transmembrane region" description="Helical" evidence="2">
    <location>
        <begin position="83"/>
        <end position="102"/>
    </location>
</feature>
<dbReference type="EMBL" id="LVCM01000008">
    <property type="protein sequence ID" value="KYL34800.1"/>
    <property type="molecule type" value="Genomic_DNA"/>
</dbReference>
<dbReference type="Proteomes" id="UP000075621">
    <property type="component" value="Unassembled WGS sequence"/>
</dbReference>
<keyword evidence="2" id="KW-0472">Membrane</keyword>
<keyword evidence="4" id="KW-0418">Kinase</keyword>
<dbReference type="InterPro" id="IPR046947">
    <property type="entry name" value="LytR-like"/>
</dbReference>
<dbReference type="Pfam" id="PF04397">
    <property type="entry name" value="LytTR"/>
    <property type="match status" value="1"/>
</dbReference>
<evidence type="ECO:0000256" key="1">
    <source>
        <dbReference type="ARBA" id="ARBA00023012"/>
    </source>
</evidence>
<comment type="caution">
    <text evidence="4">The sequence shown here is derived from an EMBL/GenBank/DDBJ whole genome shotgun (WGS) entry which is preliminary data.</text>
</comment>
<keyword evidence="1" id="KW-0902">Two-component regulatory system</keyword>
<accession>A0ABR5VVT0</accession>
<sequence length="281" mass="31851">MLWLKDDLPSRKLIVYRAMMFSLVTLFVLFVFQPFGTINDTSSYKILRLSGYGLVTFVALLLSGFVEIVLLRYDFYKPIRIMLISGLYISICALFNHAYFVVAFLGKWHWQNQMLFIGYIFAIGAFPLIFMYMLNRHASQFSINETPQPQQNKQSETLPLELEQITLVGDNKSDAISIALERILFIKAADNYCEISVYDGHAIQQTLLRISLTRLLKQLSINSAIIRCHRSYAVNVAFIHSYSGNAGGLQLTLKNTPIPVPVSRSYVDNVKAALLLTPSAC</sequence>
<feature type="domain" description="HTH LytTR-type" evidence="3">
    <location>
        <begin position="176"/>
        <end position="276"/>
    </location>
</feature>
<dbReference type="RefSeq" id="WP_064385136.1">
    <property type="nucleotide sequence ID" value="NZ_LVCM01000008.1"/>
</dbReference>
<evidence type="ECO:0000313" key="5">
    <source>
        <dbReference type="Proteomes" id="UP000075621"/>
    </source>
</evidence>
<organism evidence="4 5">
    <name type="scientific">Pseudoalteromonas agarivorans</name>
    <dbReference type="NCBI Taxonomy" id="176102"/>
    <lineage>
        <taxon>Bacteria</taxon>
        <taxon>Pseudomonadati</taxon>
        <taxon>Pseudomonadota</taxon>
        <taxon>Gammaproteobacteria</taxon>
        <taxon>Alteromonadales</taxon>
        <taxon>Pseudoalteromonadaceae</taxon>
        <taxon>Pseudoalteromonas</taxon>
    </lineage>
</organism>
<evidence type="ECO:0000259" key="3">
    <source>
        <dbReference type="PROSITE" id="PS50930"/>
    </source>
</evidence>
<feature type="transmembrane region" description="Helical" evidence="2">
    <location>
        <begin position="114"/>
        <end position="134"/>
    </location>
</feature>
<dbReference type="Gene3D" id="2.40.50.1020">
    <property type="entry name" value="LytTr DNA-binding domain"/>
    <property type="match status" value="1"/>
</dbReference>
<keyword evidence="2" id="KW-1133">Transmembrane helix</keyword>
<dbReference type="InterPro" id="IPR007492">
    <property type="entry name" value="LytTR_DNA-bd_dom"/>
</dbReference>
<dbReference type="PANTHER" id="PTHR37299:SF1">
    <property type="entry name" value="STAGE 0 SPORULATION PROTEIN A HOMOLOG"/>
    <property type="match status" value="1"/>
</dbReference>
<gene>
    <name evidence="4" type="ORF">A2I98_09810</name>
</gene>
<protein>
    <submittedName>
        <fullName evidence="4">Histidine kinase</fullName>
    </submittedName>
</protein>
<dbReference type="PROSITE" id="PS50930">
    <property type="entry name" value="HTH_LYTTR"/>
    <property type="match status" value="1"/>
</dbReference>
<evidence type="ECO:0000313" key="4">
    <source>
        <dbReference type="EMBL" id="KYL34800.1"/>
    </source>
</evidence>
<feature type="transmembrane region" description="Helical" evidence="2">
    <location>
        <begin position="14"/>
        <end position="32"/>
    </location>
</feature>
<name>A0ABR5VVT0_9GAMM</name>
<evidence type="ECO:0000256" key="2">
    <source>
        <dbReference type="SAM" id="Phobius"/>
    </source>
</evidence>
<dbReference type="GO" id="GO:0016301">
    <property type="term" value="F:kinase activity"/>
    <property type="evidence" value="ECO:0007669"/>
    <property type="project" value="UniProtKB-KW"/>
</dbReference>
<keyword evidence="4" id="KW-0808">Transferase</keyword>
<proteinExistence type="predicted"/>
<dbReference type="SMART" id="SM00850">
    <property type="entry name" value="LytTR"/>
    <property type="match status" value="1"/>
</dbReference>
<reference evidence="4 5" key="1">
    <citation type="submission" date="2016-03" db="EMBL/GenBank/DDBJ databases">
        <authorList>
            <person name="Zhang H."/>
            <person name="Liu R."/>
            <person name="Wang M."/>
            <person name="Wang H."/>
            <person name="Wang L."/>
            <person name="Song L."/>
        </authorList>
    </citation>
    <scope>NUCLEOTIDE SEQUENCE [LARGE SCALE GENOMIC DNA]</scope>
    <source>
        <strain evidence="4 5">DSM 16098</strain>
    </source>
</reference>